<dbReference type="SFLD" id="SFLDS00019">
    <property type="entry name" value="Glutathione_Transferase_(cytos"/>
    <property type="match status" value="1"/>
</dbReference>
<keyword evidence="2" id="KW-1133">Transmembrane helix</keyword>
<dbReference type="PANTHER" id="PTHR43968">
    <property type="match status" value="1"/>
</dbReference>
<dbReference type="InterPro" id="IPR004045">
    <property type="entry name" value="Glutathione_S-Trfase_N"/>
</dbReference>
<dbReference type="InterPro" id="IPR036249">
    <property type="entry name" value="Thioredoxin-like_sf"/>
</dbReference>
<dbReference type="GO" id="GO:0016740">
    <property type="term" value="F:transferase activity"/>
    <property type="evidence" value="ECO:0007669"/>
    <property type="project" value="UniProtKB-KW"/>
</dbReference>
<comment type="caution">
    <text evidence="4">The sequence shown here is derived from an EMBL/GenBank/DDBJ whole genome shotgun (WGS) entry which is preliminary data.</text>
</comment>
<feature type="transmembrane region" description="Helical" evidence="2">
    <location>
        <begin position="12"/>
        <end position="34"/>
    </location>
</feature>
<dbReference type="InterPro" id="IPR040079">
    <property type="entry name" value="Glutathione_S-Trfase"/>
</dbReference>
<reference evidence="4" key="1">
    <citation type="journal article" date="2014" name="PLoS Genet.">
        <title>Signature Gene Expression Reveals Novel Clues to the Molecular Mechanisms of Dimorphic Transition in Penicillium marneffei.</title>
        <authorList>
            <person name="Yang E."/>
            <person name="Wang G."/>
            <person name="Cai J."/>
            <person name="Woo P.C."/>
            <person name="Lau S.K."/>
            <person name="Yuen K.-Y."/>
            <person name="Chow W.-N."/>
            <person name="Lin X."/>
        </authorList>
    </citation>
    <scope>NUCLEOTIDE SEQUENCE [LARGE SCALE GENOMIC DNA]</scope>
    <source>
        <strain evidence="4">PM1</strain>
    </source>
</reference>
<keyword evidence="2" id="KW-0812">Transmembrane</keyword>
<name>A0A093VC79_TALMA</name>
<evidence type="ECO:0000256" key="2">
    <source>
        <dbReference type="SAM" id="Phobius"/>
    </source>
</evidence>
<dbReference type="PANTHER" id="PTHR43968:SF6">
    <property type="entry name" value="GLUTATHIONE S-TRANSFERASE OMEGA"/>
    <property type="match status" value="1"/>
</dbReference>
<protein>
    <submittedName>
        <fullName evidence="4">Glutathione S-transferase U7</fullName>
    </submittedName>
</protein>
<sequence length="744" mass="82321">MDVFYLYTYSSSAWLALQGLALVATPKLIVTLLIDDTRPPSDIEAYFSRAFGFALLAVATLTILLTGSVPLTSSVGNFDAPSTPTEGENVRAPYAVPTLLVTTLFQVTLAFYNYAWHLTNGQTALGLGMIGSAAVASLGVWCLLFATSEGRSQFNNANGRYDIAPPPRSAHDLAANNNQVSNRAQAWNSAGELEWVAASISSSLPNAQSRAQHDDSSLQVGGESLDVSAAAAAEIKDSHLGGLKIVPNPPDLDAWRERLFNVDEPITLTEEQYGSLSFQIYFPHVDNVYSHRSTQKYKRKPFISHYWDCRLKGRPSGTPKSDDPNKKKRKRVARERDLCDVKIKITEYFPEATAADISQHQRSAANGLDSSALSSDNHHGTNATATSTMFFPSSSDTARGNSQSFGMLTPRPTLSENPSVSAGNGQTMYTIQRVNGNGGNGKTDGVSGGHRHTLEDSDRVKKNSVYRYLLKKSKDEKKVVVQKQQTQPKTYHKKATGEAQSTVKKRSQENDLKLFGSCFCPFVQRVWIALEAKGIPYQYIEVDPYDKPPELLAINPRGLIPALLHGNWGCYESTVLLEYLDDLDEGTPLLPPGDARLRAHCRLWGDHINRNIVPSFYKVLMEQTPQMQAKHAAELQEDIEKLVNASHVHGPFFLGPSMSYVDIQLAPWIIRLSRVLKPYRGWTEPTIGSRLGRWIQAIEGNEHVIATTSNDDLYLESYQRYSSESSIGFRKPAEYIATGKRNQQ</sequence>
<feature type="transmembrane region" description="Helical" evidence="2">
    <location>
        <begin position="92"/>
        <end position="112"/>
    </location>
</feature>
<dbReference type="SUPFAM" id="SSF47616">
    <property type="entry name" value="GST C-terminal domain-like"/>
    <property type="match status" value="1"/>
</dbReference>
<proteinExistence type="predicted"/>
<feature type="compositionally biased region" description="Gly residues" evidence="1">
    <location>
        <begin position="436"/>
        <end position="448"/>
    </location>
</feature>
<dbReference type="EMBL" id="JPOX01000014">
    <property type="protein sequence ID" value="KFX47564.1"/>
    <property type="molecule type" value="Genomic_DNA"/>
</dbReference>
<dbReference type="CDD" id="cd00299">
    <property type="entry name" value="GST_C_family"/>
    <property type="match status" value="1"/>
</dbReference>
<evidence type="ECO:0000313" key="4">
    <source>
        <dbReference type="EMBL" id="KFX47564.1"/>
    </source>
</evidence>
<dbReference type="PROSITE" id="PS51354">
    <property type="entry name" value="GLUTAREDOXIN_2"/>
    <property type="match status" value="1"/>
</dbReference>
<evidence type="ECO:0000259" key="3">
    <source>
        <dbReference type="PROSITE" id="PS50404"/>
    </source>
</evidence>
<dbReference type="InterPro" id="IPR036282">
    <property type="entry name" value="Glutathione-S-Trfase_C_sf"/>
</dbReference>
<dbReference type="Gene3D" id="3.40.30.10">
    <property type="entry name" value="Glutaredoxin"/>
    <property type="match status" value="1"/>
</dbReference>
<feature type="region of interest" description="Disordered" evidence="1">
    <location>
        <begin position="483"/>
        <end position="502"/>
    </location>
</feature>
<keyword evidence="2" id="KW-0472">Membrane</keyword>
<organism evidence="4">
    <name type="scientific">Talaromyces marneffei PM1</name>
    <dbReference type="NCBI Taxonomy" id="1077442"/>
    <lineage>
        <taxon>Eukaryota</taxon>
        <taxon>Fungi</taxon>
        <taxon>Dikarya</taxon>
        <taxon>Ascomycota</taxon>
        <taxon>Pezizomycotina</taxon>
        <taxon>Eurotiomycetes</taxon>
        <taxon>Eurotiomycetidae</taxon>
        <taxon>Eurotiales</taxon>
        <taxon>Trichocomaceae</taxon>
        <taxon>Talaromyces</taxon>
        <taxon>Talaromyces sect. Talaromyces</taxon>
    </lineage>
</organism>
<dbReference type="Pfam" id="PF13417">
    <property type="entry name" value="GST_N_3"/>
    <property type="match status" value="1"/>
</dbReference>
<feature type="domain" description="GST N-terminal" evidence="3">
    <location>
        <begin position="510"/>
        <end position="588"/>
    </location>
</feature>
<dbReference type="GO" id="GO:0005737">
    <property type="term" value="C:cytoplasm"/>
    <property type="evidence" value="ECO:0007669"/>
    <property type="project" value="TreeGrafter"/>
</dbReference>
<feature type="transmembrane region" description="Helical" evidence="2">
    <location>
        <begin position="46"/>
        <end position="72"/>
    </location>
</feature>
<feature type="transmembrane region" description="Helical" evidence="2">
    <location>
        <begin position="124"/>
        <end position="146"/>
    </location>
</feature>
<feature type="region of interest" description="Disordered" evidence="1">
    <location>
        <begin position="360"/>
        <end position="401"/>
    </location>
</feature>
<gene>
    <name evidence="4" type="ORF">GQ26_0140170</name>
</gene>
<feature type="region of interest" description="Disordered" evidence="1">
    <location>
        <begin position="435"/>
        <end position="454"/>
    </location>
</feature>
<dbReference type="InterPro" id="IPR050983">
    <property type="entry name" value="GST_Omega/HSP26"/>
</dbReference>
<dbReference type="SFLD" id="SFLDG00358">
    <property type="entry name" value="Main_(cytGST)"/>
    <property type="match status" value="1"/>
</dbReference>
<dbReference type="SUPFAM" id="SSF52833">
    <property type="entry name" value="Thioredoxin-like"/>
    <property type="match status" value="1"/>
</dbReference>
<evidence type="ECO:0000256" key="1">
    <source>
        <dbReference type="SAM" id="MobiDB-lite"/>
    </source>
</evidence>
<dbReference type="eggNOG" id="KOG0406">
    <property type="taxonomic scope" value="Eukaryota"/>
</dbReference>
<dbReference type="AlphaFoldDB" id="A0A093VC79"/>
<dbReference type="Gene3D" id="1.20.1050.10">
    <property type="match status" value="1"/>
</dbReference>
<accession>A0A093VC79</accession>
<dbReference type="PROSITE" id="PS50404">
    <property type="entry name" value="GST_NTER"/>
    <property type="match status" value="1"/>
</dbReference>
<keyword evidence="4" id="KW-0808">Transferase</keyword>
<feature type="region of interest" description="Disordered" evidence="1">
    <location>
        <begin position="313"/>
        <end position="333"/>
    </location>
</feature>